<accession>A0AAD1UJ31</accession>
<gene>
    <name evidence="2" type="ORF">ECRASSUSDP1_LOCUS11007</name>
</gene>
<reference evidence="2" key="1">
    <citation type="submission" date="2023-07" db="EMBL/GenBank/DDBJ databases">
        <authorList>
            <consortium name="AG Swart"/>
            <person name="Singh M."/>
            <person name="Singh A."/>
            <person name="Seah K."/>
            <person name="Emmerich C."/>
        </authorList>
    </citation>
    <scope>NUCLEOTIDE SEQUENCE</scope>
    <source>
        <strain evidence="2">DP1</strain>
    </source>
</reference>
<dbReference type="Proteomes" id="UP001295684">
    <property type="component" value="Unassembled WGS sequence"/>
</dbReference>
<evidence type="ECO:0000313" key="3">
    <source>
        <dbReference type="Proteomes" id="UP001295684"/>
    </source>
</evidence>
<feature type="compositionally biased region" description="Basic and acidic residues" evidence="1">
    <location>
        <begin position="170"/>
        <end position="213"/>
    </location>
</feature>
<evidence type="ECO:0000313" key="2">
    <source>
        <dbReference type="EMBL" id="CAI2369704.1"/>
    </source>
</evidence>
<feature type="region of interest" description="Disordered" evidence="1">
    <location>
        <begin position="170"/>
        <end position="241"/>
    </location>
</feature>
<sequence>MNSKKQADIPIFSKENPSLRMSLNSRNASYSATPRSMGLSRFPSAMDSPANILKYHQNNMNANNKSTSFLKSDSEMYREQLWNNMSKQKSINNNMFVDMADLSDHTPPNMTLPNRVLTRSESKLRFGQAPPVFGMQKDDSMMSFMNFQMAPETPTLREKSVKAKKMEKIEENHHDTMEEIKPKKETLQKEKSMKGIQKEPKEESKEEAKEEAKLPTSEASGSDIEEAKHAKPTKEKKKKKKRRRDVIFKTILRECRRYFQVQISDLTGFISSKKVRNDDYMYNCMEKFNKEFLKLPGTFEQNFYLACLLYPQDLTRNIDLFIKMKKGQKNKKAKWKDAASRVHETLYKYSHDKLDYFTSLPEIAFLFCYFYDKGAGAEKQDPKFAEEYEIIRSKCMDTLNRN</sequence>
<name>A0AAD1UJ31_EUPCR</name>
<dbReference type="AlphaFoldDB" id="A0AAD1UJ31"/>
<organism evidence="2 3">
    <name type="scientific">Euplotes crassus</name>
    <dbReference type="NCBI Taxonomy" id="5936"/>
    <lineage>
        <taxon>Eukaryota</taxon>
        <taxon>Sar</taxon>
        <taxon>Alveolata</taxon>
        <taxon>Ciliophora</taxon>
        <taxon>Intramacronucleata</taxon>
        <taxon>Spirotrichea</taxon>
        <taxon>Hypotrichia</taxon>
        <taxon>Euplotida</taxon>
        <taxon>Euplotidae</taxon>
        <taxon>Moneuplotes</taxon>
    </lineage>
</organism>
<protein>
    <submittedName>
        <fullName evidence="2">Uncharacterized protein</fullName>
    </submittedName>
</protein>
<evidence type="ECO:0000256" key="1">
    <source>
        <dbReference type="SAM" id="MobiDB-lite"/>
    </source>
</evidence>
<proteinExistence type="predicted"/>
<comment type="caution">
    <text evidence="2">The sequence shown here is derived from an EMBL/GenBank/DDBJ whole genome shotgun (WGS) entry which is preliminary data.</text>
</comment>
<dbReference type="EMBL" id="CAMPGE010010858">
    <property type="protein sequence ID" value="CAI2369704.1"/>
    <property type="molecule type" value="Genomic_DNA"/>
</dbReference>
<keyword evidence="3" id="KW-1185">Reference proteome</keyword>